<name>A0A562J0M0_9GAMM</name>
<dbReference type="AlphaFoldDB" id="A0A562J0M0"/>
<evidence type="ECO:0000313" key="2">
    <source>
        <dbReference type="Proteomes" id="UP000319627"/>
    </source>
</evidence>
<gene>
    <name evidence="1" type="ORF">LX59_00771</name>
</gene>
<comment type="caution">
    <text evidence="1">The sequence shown here is derived from an EMBL/GenBank/DDBJ whole genome shotgun (WGS) entry which is preliminary data.</text>
</comment>
<dbReference type="Proteomes" id="UP000319627">
    <property type="component" value="Unassembled WGS sequence"/>
</dbReference>
<proteinExistence type="predicted"/>
<organism evidence="1 2">
    <name type="scientific">Azomonas agilis</name>
    <dbReference type="NCBI Taxonomy" id="116849"/>
    <lineage>
        <taxon>Bacteria</taxon>
        <taxon>Pseudomonadati</taxon>
        <taxon>Pseudomonadota</taxon>
        <taxon>Gammaproteobacteria</taxon>
        <taxon>Pseudomonadales</taxon>
        <taxon>Pseudomonadaceae</taxon>
        <taxon>Azomonas</taxon>
    </lineage>
</organism>
<keyword evidence="2" id="KW-1185">Reference proteome</keyword>
<dbReference type="EMBL" id="VLKG01000002">
    <property type="protein sequence ID" value="TWH76726.1"/>
    <property type="molecule type" value="Genomic_DNA"/>
</dbReference>
<reference evidence="1 2" key="1">
    <citation type="submission" date="2019-07" db="EMBL/GenBank/DDBJ databases">
        <title>Genomic Encyclopedia of Type Strains, Phase I: the one thousand microbial genomes (KMG-I) project.</title>
        <authorList>
            <person name="Kyrpides N."/>
        </authorList>
    </citation>
    <scope>NUCLEOTIDE SEQUENCE [LARGE SCALE GENOMIC DNA]</scope>
    <source>
        <strain evidence="1 2">DSM 375</strain>
    </source>
</reference>
<protein>
    <submittedName>
        <fullName evidence="1">Uncharacterized protein</fullName>
    </submittedName>
</protein>
<accession>A0A562J0M0</accession>
<sequence length="259" mass="29155">MEFSEHGKEPFPLTTSQVWQHCARCISINLIAGLSLTLCACGGTTAPVTHQVAPARASEVFQSPFDRMSTLAMRDNLNSLYRLMHKLYQRNPRELHKSGYPNIDIAEQKIRHAIEHNQALPALQGLKEVQALSYVLSPHFNGDRVGGFIYAIATMLITAHGGRTEFYLTDKVEAQYIHNAARNMEKAAWLLSQRKDVQGQPLLLSNEISEDGRNLSFAVEFGKIVARLDLMVQVLEEQNRRIGVNYAHSLLFINFLPVQ</sequence>
<evidence type="ECO:0000313" key="1">
    <source>
        <dbReference type="EMBL" id="TWH76726.1"/>
    </source>
</evidence>